<dbReference type="AlphaFoldDB" id="E6PEY4"/>
<reference evidence="1" key="1">
    <citation type="submission" date="2009-10" db="EMBL/GenBank/DDBJ databases">
        <title>Diversity of trophic interactions inside an arsenic-rich microbial ecosystem.</title>
        <authorList>
            <person name="Bertin P.N."/>
            <person name="Heinrich-Salmeron A."/>
            <person name="Pelletier E."/>
            <person name="Goulhen-Chollet F."/>
            <person name="Arsene-Ploetze F."/>
            <person name="Gallien S."/>
            <person name="Calteau A."/>
            <person name="Vallenet D."/>
            <person name="Casiot C."/>
            <person name="Chane-Woon-Ming B."/>
            <person name="Giloteaux L."/>
            <person name="Barakat M."/>
            <person name="Bonnefoy V."/>
            <person name="Bruneel O."/>
            <person name="Chandler M."/>
            <person name="Cleiss J."/>
            <person name="Duran R."/>
            <person name="Elbaz-Poulichet F."/>
            <person name="Fonknechten N."/>
            <person name="Lauga B."/>
            <person name="Mornico D."/>
            <person name="Ortet P."/>
            <person name="Schaeffer C."/>
            <person name="Siguier P."/>
            <person name="Alexander Thil Smith A."/>
            <person name="Van Dorsselaer A."/>
            <person name="Weissenbach J."/>
            <person name="Medigue C."/>
            <person name="Le Paslier D."/>
        </authorList>
    </citation>
    <scope>NUCLEOTIDE SEQUENCE</scope>
</reference>
<evidence type="ECO:0000313" key="1">
    <source>
        <dbReference type="EMBL" id="CBH75020.1"/>
    </source>
</evidence>
<name>E6PEY4_9ZZZZ</name>
<gene>
    <name evidence="1" type="ORF">CARN1_0195</name>
</gene>
<dbReference type="Gene3D" id="3.30.420.40">
    <property type="match status" value="2"/>
</dbReference>
<dbReference type="PANTHER" id="PTHR18964:SF149">
    <property type="entry name" value="BIFUNCTIONAL UDP-N-ACETYLGLUCOSAMINE 2-EPIMERASE_N-ACETYLMANNOSAMINE KINASE"/>
    <property type="match status" value="1"/>
</dbReference>
<dbReference type="PANTHER" id="PTHR18964">
    <property type="entry name" value="ROK (REPRESSOR, ORF, KINASE) FAMILY"/>
    <property type="match status" value="1"/>
</dbReference>
<dbReference type="InterPro" id="IPR049874">
    <property type="entry name" value="ROK_cs"/>
</dbReference>
<dbReference type="PROSITE" id="PS01125">
    <property type="entry name" value="ROK"/>
    <property type="match status" value="1"/>
</dbReference>
<dbReference type="SUPFAM" id="SSF53067">
    <property type="entry name" value="Actin-like ATPase domain"/>
    <property type="match status" value="1"/>
</dbReference>
<comment type="caution">
    <text evidence="1">The sequence shown here is derived from an EMBL/GenBank/DDBJ whole genome shotgun (WGS) entry which is preliminary data.</text>
</comment>
<dbReference type="InterPro" id="IPR043129">
    <property type="entry name" value="ATPase_NBD"/>
</dbReference>
<dbReference type="EMBL" id="CABL01000005">
    <property type="protein sequence ID" value="CBH75020.1"/>
    <property type="molecule type" value="Genomic_DNA"/>
</dbReference>
<dbReference type="InterPro" id="IPR000600">
    <property type="entry name" value="ROK"/>
</dbReference>
<sequence>MTAAVITDDGVIHSQHERDLSDLTFDRVVAVVLEVASAAKNAAPGKVEVIGIGSPGNVDLHDGSVRYSPNFGWMGVPLGKRLRDGLGMQVFVGNDARCATLGEYHFGTGKGASDFVMLTLGTGIGGGIVADGELLLGHGFAAGEIGHHQIRPETGFICGCGKIGCMEAQASGTGLIRHAMAVAPSFPRSFLLDPDKGKLGSKKIRKAAQAGDLHALAAWKNYTSDLALGLSNVIAFTNPELIALGGGVASAGDYMLDAIRARVDELTTMAPKGTTRIEIARLGNDAGQVGAAMMAFQGGLDKHG</sequence>
<proteinExistence type="predicted"/>
<protein>
    <submittedName>
        <fullName evidence="1">ROK family protein</fullName>
    </submittedName>
</protein>
<accession>E6PEY4</accession>
<organism evidence="1">
    <name type="scientific">mine drainage metagenome</name>
    <dbReference type="NCBI Taxonomy" id="410659"/>
    <lineage>
        <taxon>unclassified sequences</taxon>
        <taxon>metagenomes</taxon>
        <taxon>ecological metagenomes</taxon>
    </lineage>
</organism>
<dbReference type="Pfam" id="PF00480">
    <property type="entry name" value="ROK"/>
    <property type="match status" value="1"/>
</dbReference>